<evidence type="ECO:0000313" key="3">
    <source>
        <dbReference type="Proteomes" id="UP000035721"/>
    </source>
</evidence>
<dbReference type="EMBL" id="CAJB01000002">
    <property type="protein sequence ID" value="CCH75991.1"/>
    <property type="molecule type" value="Genomic_DNA"/>
</dbReference>
<proteinExistence type="predicted"/>
<dbReference type="STRING" id="1194083.BN12_100020"/>
<organism evidence="2 3">
    <name type="scientific">Nostocoides japonicum T1-X7</name>
    <dbReference type="NCBI Taxonomy" id="1194083"/>
    <lineage>
        <taxon>Bacteria</taxon>
        <taxon>Bacillati</taxon>
        <taxon>Actinomycetota</taxon>
        <taxon>Actinomycetes</taxon>
        <taxon>Micrococcales</taxon>
        <taxon>Intrasporangiaceae</taxon>
        <taxon>Nostocoides</taxon>
    </lineage>
</organism>
<name>A0A077LSX2_9MICO</name>
<protein>
    <submittedName>
        <fullName evidence="2">Uncharacterized protein</fullName>
    </submittedName>
</protein>
<dbReference type="AlphaFoldDB" id="A0A077LSX2"/>
<keyword evidence="3" id="KW-1185">Reference proteome</keyword>
<reference evidence="2 3" key="1">
    <citation type="journal article" date="2013" name="ISME J.">
        <title>A metabolic model for members of the genus Tetrasphaera involved in enhanced biological phosphorus removal.</title>
        <authorList>
            <person name="Kristiansen R."/>
            <person name="Nguyen H.T.T."/>
            <person name="Saunders A.M."/>
            <person name="Nielsen J.L."/>
            <person name="Wimmer R."/>
            <person name="Le V.Q."/>
            <person name="McIlroy S.J."/>
            <person name="Petrovski S."/>
            <person name="Seviour R.J."/>
            <person name="Calteau A."/>
            <person name="Nielsen K.L."/>
            <person name="Nielsen P.H."/>
        </authorList>
    </citation>
    <scope>NUCLEOTIDE SEQUENCE [LARGE SCALE GENOMIC DNA]</scope>
    <source>
        <strain evidence="2 3">T1-X7</strain>
    </source>
</reference>
<evidence type="ECO:0000313" key="2">
    <source>
        <dbReference type="EMBL" id="CCH75991.1"/>
    </source>
</evidence>
<gene>
    <name evidence="2" type="ORF">BN12_100020</name>
</gene>
<evidence type="ECO:0000256" key="1">
    <source>
        <dbReference type="SAM" id="MobiDB-lite"/>
    </source>
</evidence>
<accession>A0A077LSX2</accession>
<sequence>MVHKTGLCYGSDLNRPKGSAR</sequence>
<comment type="caution">
    <text evidence="2">The sequence shown here is derived from an EMBL/GenBank/DDBJ whole genome shotgun (WGS) entry which is preliminary data.</text>
</comment>
<dbReference type="Proteomes" id="UP000035721">
    <property type="component" value="Unassembled WGS sequence"/>
</dbReference>
<feature type="region of interest" description="Disordered" evidence="1">
    <location>
        <begin position="1"/>
        <end position="21"/>
    </location>
</feature>